<keyword evidence="2" id="KW-1185">Reference proteome</keyword>
<gene>
    <name evidence="1" type="ORF">DPMN_063496</name>
</gene>
<organism evidence="1 2">
    <name type="scientific">Dreissena polymorpha</name>
    <name type="common">Zebra mussel</name>
    <name type="synonym">Mytilus polymorpha</name>
    <dbReference type="NCBI Taxonomy" id="45954"/>
    <lineage>
        <taxon>Eukaryota</taxon>
        <taxon>Metazoa</taxon>
        <taxon>Spiralia</taxon>
        <taxon>Lophotrochozoa</taxon>
        <taxon>Mollusca</taxon>
        <taxon>Bivalvia</taxon>
        <taxon>Autobranchia</taxon>
        <taxon>Heteroconchia</taxon>
        <taxon>Euheterodonta</taxon>
        <taxon>Imparidentia</taxon>
        <taxon>Neoheterodontei</taxon>
        <taxon>Myida</taxon>
        <taxon>Dreissenoidea</taxon>
        <taxon>Dreissenidae</taxon>
        <taxon>Dreissena</taxon>
    </lineage>
</organism>
<dbReference type="AlphaFoldDB" id="A0A9D4CAM0"/>
<reference evidence="1" key="1">
    <citation type="journal article" date="2019" name="bioRxiv">
        <title>The Genome of the Zebra Mussel, Dreissena polymorpha: A Resource for Invasive Species Research.</title>
        <authorList>
            <person name="McCartney M.A."/>
            <person name="Auch B."/>
            <person name="Kono T."/>
            <person name="Mallez S."/>
            <person name="Zhang Y."/>
            <person name="Obille A."/>
            <person name="Becker A."/>
            <person name="Abrahante J.E."/>
            <person name="Garbe J."/>
            <person name="Badalamenti J.P."/>
            <person name="Herman A."/>
            <person name="Mangelson H."/>
            <person name="Liachko I."/>
            <person name="Sullivan S."/>
            <person name="Sone E.D."/>
            <person name="Koren S."/>
            <person name="Silverstein K.A.T."/>
            <person name="Beckman K.B."/>
            <person name="Gohl D.M."/>
        </authorList>
    </citation>
    <scope>NUCLEOTIDE SEQUENCE</scope>
    <source>
        <strain evidence="1">Duluth1</strain>
        <tissue evidence="1">Whole animal</tissue>
    </source>
</reference>
<dbReference type="Proteomes" id="UP000828390">
    <property type="component" value="Unassembled WGS sequence"/>
</dbReference>
<name>A0A9D4CAM0_DREPO</name>
<comment type="caution">
    <text evidence="1">The sequence shown here is derived from an EMBL/GenBank/DDBJ whole genome shotgun (WGS) entry which is preliminary data.</text>
</comment>
<accession>A0A9D4CAM0</accession>
<sequence>MYHSRCHNIIRETSAAITQYNVCDIVCHIYHKALSAENLQVGFRKTGLFLLNKDAIPRESMFPAQVYHSDDTDDSDLTVEGGLQIGPENEHTSTFFETVEQKIRSVKKSKSLETKENG</sequence>
<evidence type="ECO:0000313" key="1">
    <source>
        <dbReference type="EMBL" id="KAH3720596.1"/>
    </source>
</evidence>
<dbReference type="EMBL" id="JAIWYP010000013">
    <property type="protein sequence ID" value="KAH3720596.1"/>
    <property type="molecule type" value="Genomic_DNA"/>
</dbReference>
<reference evidence="1" key="2">
    <citation type="submission" date="2020-11" db="EMBL/GenBank/DDBJ databases">
        <authorList>
            <person name="McCartney M.A."/>
            <person name="Auch B."/>
            <person name="Kono T."/>
            <person name="Mallez S."/>
            <person name="Becker A."/>
            <person name="Gohl D.M."/>
            <person name="Silverstein K.A.T."/>
            <person name="Koren S."/>
            <person name="Bechman K.B."/>
            <person name="Herman A."/>
            <person name="Abrahante J.E."/>
            <person name="Garbe J."/>
        </authorList>
    </citation>
    <scope>NUCLEOTIDE SEQUENCE</scope>
    <source>
        <strain evidence="1">Duluth1</strain>
        <tissue evidence="1">Whole animal</tissue>
    </source>
</reference>
<protein>
    <submittedName>
        <fullName evidence="1">Uncharacterized protein</fullName>
    </submittedName>
</protein>
<proteinExistence type="predicted"/>
<evidence type="ECO:0000313" key="2">
    <source>
        <dbReference type="Proteomes" id="UP000828390"/>
    </source>
</evidence>